<keyword evidence="1" id="KW-1133">Transmembrane helix</keyword>
<dbReference type="GO" id="GO:0008237">
    <property type="term" value="F:metallopeptidase activity"/>
    <property type="evidence" value="ECO:0007669"/>
    <property type="project" value="UniProtKB-KW"/>
</dbReference>
<sequence>MTESTMASSSTHPPFFQEVKDNLKRVAIPHHEPPMVVKRRRIAVAFVLIIGGVLLGYSLGLQPGDASFYWLTLALAAVWTVGALASGPLHLGHVRFFGRNQRPVISGTVVGIVVGAVFVVGGLIAREIPPLASFVTRVLEFANYQTLWLMVFSILLNAVAEELFFRGALYTALEKHHPAVISTIIYTLAIFVATRNPMLAFAALVLGSVCAFERRATGGVLAPILTHMVWGLTMVLVLPPMFGV</sequence>
<dbReference type="GO" id="GO:0006508">
    <property type="term" value="P:proteolysis"/>
    <property type="evidence" value="ECO:0007669"/>
    <property type="project" value="UniProtKB-KW"/>
</dbReference>
<feature type="transmembrane region" description="Helical" evidence="1">
    <location>
        <begin position="184"/>
        <end position="206"/>
    </location>
</feature>
<dbReference type="EMBL" id="BLKS01000004">
    <property type="protein sequence ID" value="GFG55388.1"/>
    <property type="molecule type" value="Genomic_DNA"/>
</dbReference>
<feature type="transmembrane region" description="Helical" evidence="1">
    <location>
        <begin position="218"/>
        <end position="238"/>
    </location>
</feature>
<keyword evidence="4" id="KW-0645">Protease</keyword>
<keyword evidence="1" id="KW-0472">Membrane</keyword>
<gene>
    <name evidence="4" type="ORF">CQY20_05860</name>
    <name evidence="3" type="ORF">MAGR_68290</name>
</gene>
<dbReference type="Proteomes" id="UP000220914">
    <property type="component" value="Unassembled WGS sequence"/>
</dbReference>
<keyword evidence="5" id="KW-1185">Reference proteome</keyword>
<dbReference type="GO" id="GO:0080120">
    <property type="term" value="P:CAAX-box protein maturation"/>
    <property type="evidence" value="ECO:0007669"/>
    <property type="project" value="UniProtKB-ARBA"/>
</dbReference>
<feature type="transmembrane region" description="Helical" evidence="1">
    <location>
        <begin position="42"/>
        <end position="61"/>
    </location>
</feature>
<keyword evidence="4" id="KW-0378">Hydrolase</keyword>
<dbReference type="Pfam" id="PF02517">
    <property type="entry name" value="Rce1-like"/>
    <property type="match status" value="1"/>
</dbReference>
<dbReference type="Proteomes" id="UP000465302">
    <property type="component" value="Unassembled WGS sequence"/>
</dbReference>
<feature type="transmembrane region" description="Helical" evidence="1">
    <location>
        <begin position="145"/>
        <end position="164"/>
    </location>
</feature>
<keyword evidence="1" id="KW-0812">Transmembrane</keyword>
<dbReference type="EMBL" id="PDCP01000007">
    <property type="protein sequence ID" value="PEG41171.1"/>
    <property type="molecule type" value="Genomic_DNA"/>
</dbReference>
<dbReference type="InterPro" id="IPR003675">
    <property type="entry name" value="Rce1/LyrA-like_dom"/>
</dbReference>
<feature type="transmembrane region" description="Helical" evidence="1">
    <location>
        <begin position="67"/>
        <end position="92"/>
    </location>
</feature>
<feature type="transmembrane region" description="Helical" evidence="1">
    <location>
        <begin position="104"/>
        <end position="125"/>
    </location>
</feature>
<keyword evidence="4" id="KW-0482">Metalloprotease</keyword>
<dbReference type="AlphaFoldDB" id="A0A2A7NCK2"/>
<organism evidence="4 5">
    <name type="scientific">Mycolicibacterium agri</name>
    <name type="common">Mycobacterium agri</name>
    <dbReference type="NCBI Taxonomy" id="36811"/>
    <lineage>
        <taxon>Bacteria</taxon>
        <taxon>Bacillati</taxon>
        <taxon>Actinomycetota</taxon>
        <taxon>Actinomycetes</taxon>
        <taxon>Mycobacteriales</taxon>
        <taxon>Mycobacteriaceae</taxon>
        <taxon>Mycolicibacterium</taxon>
    </lineage>
</organism>
<evidence type="ECO:0000256" key="1">
    <source>
        <dbReference type="SAM" id="Phobius"/>
    </source>
</evidence>
<name>A0A2A7NCK2_MYCAG</name>
<proteinExistence type="predicted"/>
<evidence type="ECO:0000313" key="3">
    <source>
        <dbReference type="EMBL" id="GFG55388.1"/>
    </source>
</evidence>
<accession>A0A2A7NCK2</accession>
<evidence type="ECO:0000313" key="6">
    <source>
        <dbReference type="Proteomes" id="UP000465302"/>
    </source>
</evidence>
<evidence type="ECO:0000259" key="2">
    <source>
        <dbReference type="Pfam" id="PF02517"/>
    </source>
</evidence>
<comment type="caution">
    <text evidence="4">The sequence shown here is derived from an EMBL/GenBank/DDBJ whole genome shotgun (WGS) entry which is preliminary data.</text>
</comment>
<dbReference type="RefSeq" id="WP_097938930.1">
    <property type="nucleotide sequence ID" value="NZ_BLKS01000004.1"/>
</dbReference>
<protein>
    <submittedName>
        <fullName evidence="3">Abortive infection protein</fullName>
    </submittedName>
    <submittedName>
        <fullName evidence="4">CPBP family intramembrane metalloprotease</fullName>
    </submittedName>
</protein>
<reference evidence="3 6" key="2">
    <citation type="journal article" date="2019" name="Emerg. Microbes Infect.">
        <title>Comprehensive subspecies identification of 175 nontuberculous mycobacteria species based on 7547 genomic profiles.</title>
        <authorList>
            <person name="Matsumoto Y."/>
            <person name="Kinjo T."/>
            <person name="Motooka D."/>
            <person name="Nabeya D."/>
            <person name="Jung N."/>
            <person name="Uechi K."/>
            <person name="Horii T."/>
            <person name="Iida T."/>
            <person name="Fujita J."/>
            <person name="Nakamura S."/>
        </authorList>
    </citation>
    <scope>NUCLEOTIDE SEQUENCE [LARGE SCALE GENOMIC DNA]</scope>
    <source>
        <strain evidence="3 6">JCM 6377</strain>
    </source>
</reference>
<evidence type="ECO:0000313" key="5">
    <source>
        <dbReference type="Proteomes" id="UP000220914"/>
    </source>
</evidence>
<evidence type="ECO:0000313" key="4">
    <source>
        <dbReference type="EMBL" id="PEG41171.1"/>
    </source>
</evidence>
<reference evidence="4 5" key="1">
    <citation type="submission" date="2017-10" db="EMBL/GenBank/DDBJ databases">
        <title>The new phylogeny of genus Mycobacterium.</title>
        <authorList>
            <person name="Tortoli E."/>
            <person name="Trovato A."/>
            <person name="Cirillo D.M."/>
        </authorList>
    </citation>
    <scope>NUCLEOTIDE SEQUENCE [LARGE SCALE GENOMIC DNA]</scope>
    <source>
        <strain evidence="4 5">CCUG37673</strain>
    </source>
</reference>
<feature type="domain" description="CAAX prenyl protease 2/Lysostaphin resistance protein A-like" evidence="2">
    <location>
        <begin position="145"/>
        <end position="231"/>
    </location>
</feature>
<reference evidence="3" key="3">
    <citation type="submission" date="2020-02" db="EMBL/GenBank/DDBJ databases">
        <authorList>
            <person name="Matsumoto Y."/>
            <person name="Motooka D."/>
            <person name="Nakamura S."/>
        </authorList>
    </citation>
    <scope>NUCLEOTIDE SEQUENCE</scope>
    <source>
        <strain evidence="3">JCM 6377</strain>
    </source>
</reference>
<dbReference type="OrthoDB" id="4407663at2"/>
<dbReference type="GO" id="GO:0004175">
    <property type="term" value="F:endopeptidase activity"/>
    <property type="evidence" value="ECO:0007669"/>
    <property type="project" value="UniProtKB-ARBA"/>
</dbReference>